<protein>
    <submittedName>
        <fullName evidence="2">EAL domain-containing protein</fullName>
    </submittedName>
</protein>
<evidence type="ECO:0000313" key="3">
    <source>
        <dbReference type="Proteomes" id="UP001217476"/>
    </source>
</evidence>
<dbReference type="InterPro" id="IPR035919">
    <property type="entry name" value="EAL_sf"/>
</dbReference>
<dbReference type="SMART" id="SM00065">
    <property type="entry name" value="GAF"/>
    <property type="match status" value="1"/>
</dbReference>
<organism evidence="2 3">
    <name type="scientific">Candidatus Devosia phytovorans</name>
    <dbReference type="NCBI Taxonomy" id="3121372"/>
    <lineage>
        <taxon>Bacteria</taxon>
        <taxon>Pseudomonadati</taxon>
        <taxon>Pseudomonadota</taxon>
        <taxon>Alphaproteobacteria</taxon>
        <taxon>Hyphomicrobiales</taxon>
        <taxon>Devosiaceae</taxon>
        <taxon>Devosia</taxon>
    </lineage>
</organism>
<dbReference type="InterPro" id="IPR029016">
    <property type="entry name" value="GAF-like_dom_sf"/>
</dbReference>
<gene>
    <name evidence="2" type="ORF">P0Y65_16435</name>
</gene>
<dbReference type="GO" id="GO:0071111">
    <property type="term" value="F:cyclic-guanylate-specific phosphodiesterase activity"/>
    <property type="evidence" value="ECO:0007669"/>
    <property type="project" value="InterPro"/>
</dbReference>
<feature type="domain" description="EAL" evidence="1">
    <location>
        <begin position="170"/>
        <end position="412"/>
    </location>
</feature>
<name>A0AAJ5VTQ5_9HYPH</name>
<dbReference type="PANTHER" id="PTHR33121">
    <property type="entry name" value="CYCLIC DI-GMP PHOSPHODIESTERASE PDEF"/>
    <property type="match status" value="1"/>
</dbReference>
<evidence type="ECO:0000313" key="2">
    <source>
        <dbReference type="EMBL" id="WEK03765.1"/>
    </source>
</evidence>
<dbReference type="Gene3D" id="3.20.20.450">
    <property type="entry name" value="EAL domain"/>
    <property type="match status" value="1"/>
</dbReference>
<sequence length="430" mass="47073">MNAGETDIFDLKGLTTALDDKADYSLRRALEAVRVHLGMQVAYVSEFVGDRTYFREVDAPGLEHVVKPGDSMPLDYVYCKRILDGQLPELMPDVLDVPDAASMAFTTDMGIRAHMSVPITLKDGQTHGMFCCISTEPQPSLNQRDLKMMRAVAELTAVIIGREIEAKTEHRTNHERIQKVLGDDELSIVLQPIFRIADNRLLGFECLSRFSGPEDWTPDVWFKLAADVGLGTELEMRAVEKGLALLDQLPSELYLTLNVSPETVISGAVTKAISTKQGRRVVLEITEHASVEDYSALGTALNDIRAGGVRLAVDDAGAGYASLRHILALQPDIIKLDISLTRNIQDDLARHALAAALVHFGRETKSQILAEGVETASELEALRALGVETAQGYFLGRPMPYEEANRLAAKMKLASRPRPKLVTPGTAVAS</sequence>
<dbReference type="SUPFAM" id="SSF55781">
    <property type="entry name" value="GAF domain-like"/>
    <property type="match status" value="1"/>
</dbReference>
<dbReference type="InterPro" id="IPR003018">
    <property type="entry name" value="GAF"/>
</dbReference>
<dbReference type="PROSITE" id="PS50883">
    <property type="entry name" value="EAL"/>
    <property type="match status" value="1"/>
</dbReference>
<dbReference type="Proteomes" id="UP001217476">
    <property type="component" value="Chromosome"/>
</dbReference>
<dbReference type="InterPro" id="IPR001633">
    <property type="entry name" value="EAL_dom"/>
</dbReference>
<dbReference type="PANTHER" id="PTHR33121:SF76">
    <property type="entry name" value="SIGNALING PROTEIN"/>
    <property type="match status" value="1"/>
</dbReference>
<dbReference type="CDD" id="cd01948">
    <property type="entry name" value="EAL"/>
    <property type="match status" value="1"/>
</dbReference>
<reference evidence="2" key="1">
    <citation type="submission" date="2023-03" db="EMBL/GenBank/DDBJ databases">
        <title>Andean soil-derived lignocellulolytic bacterial consortium as a source of novel taxa and putative plastic-active enzymes.</title>
        <authorList>
            <person name="Diaz-Garcia L."/>
            <person name="Chuvochina M."/>
            <person name="Feuerriegel G."/>
            <person name="Bunk B."/>
            <person name="Sproer C."/>
            <person name="Streit W.R."/>
            <person name="Rodriguez L.M."/>
            <person name="Overmann J."/>
            <person name="Jimenez D.J."/>
        </authorList>
    </citation>
    <scope>NUCLEOTIDE SEQUENCE</scope>
    <source>
        <strain evidence="2">MAG 4196</strain>
    </source>
</reference>
<dbReference type="InterPro" id="IPR050706">
    <property type="entry name" value="Cyclic-di-GMP_PDE-like"/>
</dbReference>
<evidence type="ECO:0000259" key="1">
    <source>
        <dbReference type="PROSITE" id="PS50883"/>
    </source>
</evidence>
<dbReference type="SMART" id="SM00052">
    <property type="entry name" value="EAL"/>
    <property type="match status" value="1"/>
</dbReference>
<accession>A0AAJ5VTQ5</accession>
<dbReference type="SUPFAM" id="SSF141868">
    <property type="entry name" value="EAL domain-like"/>
    <property type="match status" value="1"/>
</dbReference>
<dbReference type="EMBL" id="CP119312">
    <property type="protein sequence ID" value="WEK03765.1"/>
    <property type="molecule type" value="Genomic_DNA"/>
</dbReference>
<proteinExistence type="predicted"/>
<dbReference type="Pfam" id="PF01590">
    <property type="entry name" value="GAF"/>
    <property type="match status" value="1"/>
</dbReference>
<dbReference type="Pfam" id="PF00563">
    <property type="entry name" value="EAL"/>
    <property type="match status" value="1"/>
</dbReference>
<dbReference type="Gene3D" id="3.30.450.40">
    <property type="match status" value="1"/>
</dbReference>
<dbReference type="AlphaFoldDB" id="A0AAJ5VTQ5"/>